<comment type="caution">
    <text evidence="2">The sequence shown here is derived from an EMBL/GenBank/DDBJ whole genome shotgun (WGS) entry which is preliminary data.</text>
</comment>
<evidence type="ECO:0000313" key="3">
    <source>
        <dbReference type="Proteomes" id="UP001222325"/>
    </source>
</evidence>
<proteinExistence type="predicted"/>
<dbReference type="AlphaFoldDB" id="A0AAD6U0R8"/>
<accession>A0AAD6U0R8</accession>
<dbReference type="Proteomes" id="UP001222325">
    <property type="component" value="Unassembled WGS sequence"/>
</dbReference>
<protein>
    <submittedName>
        <fullName evidence="2">Uncharacterized protein</fullName>
    </submittedName>
</protein>
<organism evidence="2 3">
    <name type="scientific">Mycena belliarum</name>
    <dbReference type="NCBI Taxonomy" id="1033014"/>
    <lineage>
        <taxon>Eukaryota</taxon>
        <taxon>Fungi</taxon>
        <taxon>Dikarya</taxon>
        <taxon>Basidiomycota</taxon>
        <taxon>Agaricomycotina</taxon>
        <taxon>Agaricomycetes</taxon>
        <taxon>Agaricomycetidae</taxon>
        <taxon>Agaricales</taxon>
        <taxon>Marasmiineae</taxon>
        <taxon>Mycenaceae</taxon>
        <taxon>Mycena</taxon>
    </lineage>
</organism>
<name>A0AAD6U0R8_9AGAR</name>
<gene>
    <name evidence="2" type="ORF">B0H15DRAFT_952777</name>
</gene>
<dbReference type="EMBL" id="JARJCN010000047">
    <property type="protein sequence ID" value="KAJ7082101.1"/>
    <property type="molecule type" value="Genomic_DNA"/>
</dbReference>
<feature type="compositionally biased region" description="Basic and acidic residues" evidence="1">
    <location>
        <begin position="43"/>
        <end position="67"/>
    </location>
</feature>
<evidence type="ECO:0000313" key="2">
    <source>
        <dbReference type="EMBL" id="KAJ7082101.1"/>
    </source>
</evidence>
<sequence length="150" mass="17069">MSRRSAGFPPPENQSNFHRMSPYEHERARRLIGQSSARTHIHRTVDRDRRRNGFREPRDVPLTDKDLYEGGIVPAPQQVNDPDLTCLICLNVKAHPVIRRTDQDLDDEPAMVHHTALFSKEPDLPASTASARHSHAPFVYEATTIVPHHS</sequence>
<evidence type="ECO:0000256" key="1">
    <source>
        <dbReference type="SAM" id="MobiDB-lite"/>
    </source>
</evidence>
<reference evidence="2" key="1">
    <citation type="submission" date="2023-03" db="EMBL/GenBank/DDBJ databases">
        <title>Massive genome expansion in bonnet fungi (Mycena s.s.) driven by repeated elements and novel gene families across ecological guilds.</title>
        <authorList>
            <consortium name="Lawrence Berkeley National Laboratory"/>
            <person name="Harder C.B."/>
            <person name="Miyauchi S."/>
            <person name="Viragh M."/>
            <person name="Kuo A."/>
            <person name="Thoen E."/>
            <person name="Andreopoulos B."/>
            <person name="Lu D."/>
            <person name="Skrede I."/>
            <person name="Drula E."/>
            <person name="Henrissat B."/>
            <person name="Morin E."/>
            <person name="Kohler A."/>
            <person name="Barry K."/>
            <person name="LaButti K."/>
            <person name="Morin E."/>
            <person name="Salamov A."/>
            <person name="Lipzen A."/>
            <person name="Mereny Z."/>
            <person name="Hegedus B."/>
            <person name="Baldrian P."/>
            <person name="Stursova M."/>
            <person name="Weitz H."/>
            <person name="Taylor A."/>
            <person name="Grigoriev I.V."/>
            <person name="Nagy L.G."/>
            <person name="Martin F."/>
            <person name="Kauserud H."/>
        </authorList>
    </citation>
    <scope>NUCLEOTIDE SEQUENCE</scope>
    <source>
        <strain evidence="2">CBHHK173m</strain>
    </source>
</reference>
<feature type="region of interest" description="Disordered" evidence="1">
    <location>
        <begin position="1"/>
        <end position="67"/>
    </location>
</feature>
<keyword evidence="3" id="KW-1185">Reference proteome</keyword>